<dbReference type="SMART" id="SM00034">
    <property type="entry name" value="CLECT"/>
    <property type="match status" value="1"/>
</dbReference>
<comment type="subcellular location">
    <subcellularLocation>
        <location evidence="1">Membrane</location>
        <topology evidence="1">Single-pass membrane protein</topology>
    </subcellularLocation>
</comment>
<sequence length="296" mass="34076">MAEQKFNNTPFNLKPKKQYQSEVKTKENSVFEEMNMKNKETKQTSDTNGYPLSLSVRRQEENLYEEMNVKNKGTKQPSDTNDKQCACIKSCTSVTICWGILLLIMALRIYFTTLLIHKNKDLLRSQLNWTNTSTAFETQIRDLIAENQNLTEQIKLMKMELSLGPEKVCNTCQEGWLHFESNCYAINDAELGEKKTWEEARENCKGKISDLAVVINGTEKKYISDKSWKSSGENGYWIGLRAEGGKWTWVDGSYLTDNSWIQQPPSDGLCVISVQNEGFKSVNCDQKKQWICKKRL</sequence>
<feature type="coiled-coil region" evidence="4">
    <location>
        <begin position="133"/>
        <end position="160"/>
    </location>
</feature>
<feature type="domain" description="C-type lectin" evidence="7">
    <location>
        <begin position="179"/>
        <end position="293"/>
    </location>
</feature>
<protein>
    <recommendedName>
        <fullName evidence="7">C-type lectin domain-containing protein</fullName>
    </recommendedName>
</protein>
<accession>A0A3P8NK39</accession>
<feature type="transmembrane region" description="Helical" evidence="6">
    <location>
        <begin position="93"/>
        <end position="116"/>
    </location>
</feature>
<dbReference type="STRING" id="8154.ENSACLP00000005170"/>
<dbReference type="InterPro" id="IPR016186">
    <property type="entry name" value="C-type_lectin-like/link_sf"/>
</dbReference>
<dbReference type="RefSeq" id="XP_026040609.1">
    <property type="nucleotide sequence ID" value="XM_026184824.1"/>
</dbReference>
<proteinExistence type="predicted"/>
<dbReference type="PROSITE" id="PS50041">
    <property type="entry name" value="C_TYPE_LECTIN_2"/>
    <property type="match status" value="1"/>
</dbReference>
<evidence type="ECO:0000256" key="3">
    <source>
        <dbReference type="ARBA" id="ARBA00023157"/>
    </source>
</evidence>
<dbReference type="GeneID" id="113032139"/>
<feature type="compositionally biased region" description="Polar residues" evidence="5">
    <location>
        <begin position="1"/>
        <end position="11"/>
    </location>
</feature>
<keyword evidence="6" id="KW-1133">Transmembrane helix</keyword>
<dbReference type="PANTHER" id="PTHR46746">
    <property type="entry name" value="KILLER CELL LECTIN-LIKE RECEPTOR SUBFAMILY F MEMBER 2"/>
    <property type="match status" value="1"/>
</dbReference>
<dbReference type="Ensembl" id="ENSACLT00000005279.2">
    <property type="protein sequence ID" value="ENSACLP00000005170.2"/>
    <property type="gene ID" value="ENSACLG00000003475.2"/>
</dbReference>
<evidence type="ECO:0000313" key="8">
    <source>
        <dbReference type="Ensembl" id="ENSACLP00000005170.2"/>
    </source>
</evidence>
<dbReference type="CDD" id="cd03593">
    <property type="entry name" value="CLECT_NK_receptors_like"/>
    <property type="match status" value="1"/>
</dbReference>
<dbReference type="Pfam" id="PF00059">
    <property type="entry name" value="Lectin_C"/>
    <property type="match status" value="1"/>
</dbReference>
<organism evidence="8 9">
    <name type="scientific">Astatotilapia calliptera</name>
    <name type="common">Eastern happy</name>
    <name type="synonym">Chromis callipterus</name>
    <dbReference type="NCBI Taxonomy" id="8154"/>
    <lineage>
        <taxon>Eukaryota</taxon>
        <taxon>Metazoa</taxon>
        <taxon>Chordata</taxon>
        <taxon>Craniata</taxon>
        <taxon>Vertebrata</taxon>
        <taxon>Euteleostomi</taxon>
        <taxon>Actinopterygii</taxon>
        <taxon>Neopterygii</taxon>
        <taxon>Teleostei</taxon>
        <taxon>Neoteleostei</taxon>
        <taxon>Acanthomorphata</taxon>
        <taxon>Ovalentaria</taxon>
        <taxon>Cichlomorphae</taxon>
        <taxon>Cichliformes</taxon>
        <taxon>Cichlidae</taxon>
        <taxon>African cichlids</taxon>
        <taxon>Pseudocrenilabrinae</taxon>
        <taxon>Haplochromini</taxon>
        <taxon>Astatotilapia</taxon>
    </lineage>
</organism>
<keyword evidence="6" id="KW-0812">Transmembrane</keyword>
<reference evidence="8" key="3">
    <citation type="submission" date="2025-09" db="UniProtKB">
        <authorList>
            <consortium name="Ensembl"/>
        </authorList>
    </citation>
    <scope>IDENTIFICATION</scope>
</reference>
<reference evidence="8" key="2">
    <citation type="submission" date="2025-08" db="UniProtKB">
        <authorList>
            <consortium name="Ensembl"/>
        </authorList>
    </citation>
    <scope>IDENTIFICATION</scope>
</reference>
<evidence type="ECO:0000256" key="1">
    <source>
        <dbReference type="ARBA" id="ARBA00004167"/>
    </source>
</evidence>
<evidence type="ECO:0000256" key="6">
    <source>
        <dbReference type="SAM" id="Phobius"/>
    </source>
</evidence>
<keyword evidence="3" id="KW-1015">Disulfide bond</keyword>
<keyword evidence="9" id="KW-1185">Reference proteome</keyword>
<dbReference type="InterPro" id="IPR051379">
    <property type="entry name" value="C-type_Lectin_Receptor_IMM"/>
</dbReference>
<dbReference type="OMA" id="AWICEER"/>
<dbReference type="InterPro" id="IPR001304">
    <property type="entry name" value="C-type_lectin-like"/>
</dbReference>
<evidence type="ECO:0000313" key="9">
    <source>
        <dbReference type="Proteomes" id="UP000265100"/>
    </source>
</evidence>
<dbReference type="GeneTree" id="ENSGT00940000175694"/>
<dbReference type="GO" id="GO:0030246">
    <property type="term" value="F:carbohydrate binding"/>
    <property type="evidence" value="ECO:0007669"/>
    <property type="project" value="UniProtKB-KW"/>
</dbReference>
<dbReference type="Proteomes" id="UP000265100">
    <property type="component" value="Chromosome 11"/>
</dbReference>
<evidence type="ECO:0000256" key="5">
    <source>
        <dbReference type="SAM" id="MobiDB-lite"/>
    </source>
</evidence>
<keyword evidence="6" id="KW-0472">Membrane</keyword>
<dbReference type="InterPro" id="IPR016187">
    <property type="entry name" value="CTDL_fold"/>
</dbReference>
<dbReference type="GO" id="GO:0016020">
    <property type="term" value="C:membrane"/>
    <property type="evidence" value="ECO:0007669"/>
    <property type="project" value="UniProtKB-SubCell"/>
</dbReference>
<dbReference type="SUPFAM" id="SSF56436">
    <property type="entry name" value="C-type lectin-like"/>
    <property type="match status" value="1"/>
</dbReference>
<reference evidence="8" key="1">
    <citation type="submission" date="2018-05" db="EMBL/GenBank/DDBJ databases">
        <authorList>
            <person name="Datahose"/>
        </authorList>
    </citation>
    <scope>NUCLEOTIDE SEQUENCE</scope>
</reference>
<keyword evidence="4" id="KW-0175">Coiled coil</keyword>
<dbReference type="Gene3D" id="3.10.100.10">
    <property type="entry name" value="Mannose-Binding Protein A, subunit A"/>
    <property type="match status" value="1"/>
</dbReference>
<evidence type="ECO:0000259" key="7">
    <source>
        <dbReference type="PROSITE" id="PS50041"/>
    </source>
</evidence>
<dbReference type="AlphaFoldDB" id="A0A3P8NK39"/>
<dbReference type="PANTHER" id="PTHR46746:SF9">
    <property type="entry name" value="CD209 ANTIGEN-LIKE PROTEIN C-LIKE"/>
    <property type="match status" value="1"/>
</dbReference>
<dbReference type="Bgee" id="ENSACLG00000003475">
    <property type="expression patterns" value="Expressed in spleen"/>
</dbReference>
<keyword evidence="2" id="KW-0430">Lectin</keyword>
<evidence type="ECO:0000256" key="2">
    <source>
        <dbReference type="ARBA" id="ARBA00022734"/>
    </source>
</evidence>
<feature type="region of interest" description="Disordered" evidence="5">
    <location>
        <begin position="1"/>
        <end position="28"/>
    </location>
</feature>
<dbReference type="InterPro" id="IPR033992">
    <property type="entry name" value="NKR-like_CTLD"/>
</dbReference>
<name>A0A3P8NK39_ASTCA</name>
<evidence type="ECO:0000256" key="4">
    <source>
        <dbReference type="SAM" id="Coils"/>
    </source>
</evidence>